<evidence type="ECO:0000313" key="4">
    <source>
        <dbReference type="EMBL" id="KAF0043930.1"/>
    </source>
</evidence>
<evidence type="ECO:0000256" key="2">
    <source>
        <dbReference type="ARBA" id="ARBA00023203"/>
    </source>
</evidence>
<evidence type="ECO:0000256" key="1">
    <source>
        <dbReference type="ARBA" id="ARBA00022737"/>
    </source>
</evidence>
<dbReference type="InterPro" id="IPR001715">
    <property type="entry name" value="CH_dom"/>
</dbReference>
<reference evidence="4 5" key="1">
    <citation type="submission" date="2019-06" db="EMBL/GenBank/DDBJ databases">
        <title>Draft genomes of female and male turbot (Scophthalmus maximus).</title>
        <authorList>
            <person name="Xu H."/>
            <person name="Xu X.-W."/>
            <person name="Shao C."/>
            <person name="Chen S."/>
        </authorList>
    </citation>
    <scope>NUCLEOTIDE SEQUENCE [LARGE SCALE GENOMIC DNA]</scope>
    <source>
        <strain evidence="4">Ysfricsl-2016a</strain>
        <tissue evidence="4">Blood</tissue>
    </source>
</reference>
<dbReference type="GO" id="GO:0003779">
    <property type="term" value="F:actin binding"/>
    <property type="evidence" value="ECO:0007669"/>
    <property type="project" value="UniProtKB-KW"/>
</dbReference>
<sequence>MKAEARQRKGGGEVMSGEVGDSLNLRLHFKTACFQHQGRESMKHRSWKDGLGFCALIHRHRPELIDYGKLRKDDPMTNLNTAFDVAEKYLDIPKMLDAEDIVGTARPDEKAIMTYVSSFYHAFSGAQKAFCHSDRRRSGVGDIISTLRPDEKAVMTYVSCYYHAFSGKQKAETAANRICKVLAVNQENEQLMEDYEKLASDVSTHPPPRIFPP</sequence>
<evidence type="ECO:0000259" key="3">
    <source>
        <dbReference type="PROSITE" id="PS50021"/>
    </source>
</evidence>
<organism evidence="4 5">
    <name type="scientific">Scophthalmus maximus</name>
    <name type="common">Turbot</name>
    <name type="synonym">Psetta maxima</name>
    <dbReference type="NCBI Taxonomy" id="52904"/>
    <lineage>
        <taxon>Eukaryota</taxon>
        <taxon>Metazoa</taxon>
        <taxon>Chordata</taxon>
        <taxon>Craniata</taxon>
        <taxon>Vertebrata</taxon>
        <taxon>Euteleostomi</taxon>
        <taxon>Actinopterygii</taxon>
        <taxon>Neopterygii</taxon>
        <taxon>Teleostei</taxon>
        <taxon>Neoteleostei</taxon>
        <taxon>Acanthomorphata</taxon>
        <taxon>Carangaria</taxon>
        <taxon>Pleuronectiformes</taxon>
        <taxon>Pleuronectoidei</taxon>
        <taxon>Scophthalmidae</taxon>
        <taxon>Scophthalmus</taxon>
    </lineage>
</organism>
<dbReference type="Proteomes" id="UP000438429">
    <property type="component" value="Unassembled WGS sequence"/>
</dbReference>
<comment type="caution">
    <text evidence="4">The sequence shown here is derived from an EMBL/GenBank/DDBJ whole genome shotgun (WGS) entry which is preliminary data.</text>
</comment>
<dbReference type="Pfam" id="PF00307">
    <property type="entry name" value="CH"/>
    <property type="match status" value="1"/>
</dbReference>
<dbReference type="InterPro" id="IPR036872">
    <property type="entry name" value="CH_dom_sf"/>
</dbReference>
<evidence type="ECO:0000313" key="5">
    <source>
        <dbReference type="Proteomes" id="UP000438429"/>
    </source>
</evidence>
<name>A0A6A4TJU6_SCOMX</name>
<protein>
    <recommendedName>
        <fullName evidence="3">Calponin-homology (CH) domain-containing protein</fullName>
    </recommendedName>
</protein>
<dbReference type="PANTHER" id="PTHR11915">
    <property type="entry name" value="SPECTRIN/FILAMIN RELATED CYTOSKELETAL PROTEIN"/>
    <property type="match status" value="1"/>
</dbReference>
<keyword evidence="1" id="KW-0677">Repeat</keyword>
<keyword evidence="2" id="KW-0009">Actin-binding</keyword>
<accession>A0A6A4TJU6</accession>
<dbReference type="EMBL" id="VEVO01000003">
    <property type="protein sequence ID" value="KAF0043930.1"/>
    <property type="molecule type" value="Genomic_DNA"/>
</dbReference>
<gene>
    <name evidence="4" type="ORF">F2P81_003088</name>
</gene>
<dbReference type="PROSITE" id="PS50021">
    <property type="entry name" value="CH"/>
    <property type="match status" value="1"/>
</dbReference>
<dbReference type="SMART" id="SM00033">
    <property type="entry name" value="CH"/>
    <property type="match status" value="1"/>
</dbReference>
<dbReference type="SUPFAM" id="SSF47576">
    <property type="entry name" value="Calponin-homology domain, CH-domain"/>
    <property type="match status" value="1"/>
</dbReference>
<dbReference type="Gene3D" id="1.10.418.10">
    <property type="entry name" value="Calponin-like domain"/>
    <property type="match status" value="2"/>
</dbReference>
<feature type="domain" description="Calponin-homology (CH)" evidence="3">
    <location>
        <begin position="17"/>
        <end position="124"/>
    </location>
</feature>
<dbReference type="AlphaFoldDB" id="A0A6A4TJU6"/>
<proteinExistence type="predicted"/>
<dbReference type="FunFam" id="1.10.418.10:FF:000001">
    <property type="entry name" value="Actinin alpha 1"/>
    <property type="match status" value="1"/>
</dbReference>